<accession>A0A061SKI4</accession>
<feature type="non-terminal residue" evidence="2">
    <location>
        <position position="1"/>
    </location>
</feature>
<sequence length="457" mass="51007">AFLQLLIQVYCSQYNLTSTVLPLSERISNKFHARKILSYDSETSSETSGRISDQDLWKAAKNLLPLSKGVYQGVKSNNDRPLNSYRKCDSTSDLQMATLTDLSFDPIGNRLYAVGANKLNEYSADGYPLRSFTLFRDSSSADETSLIGVAYLSDAVVVVITQKPYRMLYYKIPPRTSGGILLPTLQFDLSAVPPKNLEDYELHALTYSSRQHIFFALSRKFPQAVVAIAMTGEVSEEPLEMPGLEGHFLTGLHWSENHQALYLTSHNKKERLAQVVTFVSNSSSSEMDFTETDRFGIRYESKPAGLAVTGGGERLLCGFANGELMAYSPDSGCRYFRPLRVVGSSDSEYSVQGGRSSSEEQVYFFGITKTSGEPSFDPLQVSQEPYSDILEGEKSFETTYDDLEYYDVGPFLVPEGPFPQNWADECIENFRRIRESEDQTSENRPNECAACSAQGPD</sequence>
<protein>
    <submittedName>
        <fullName evidence="2">Uncharacterized protein</fullName>
    </submittedName>
</protein>
<dbReference type="EMBL" id="GBEZ01001565">
    <property type="protein sequence ID" value="JAC83420.1"/>
    <property type="molecule type" value="Transcribed_RNA"/>
</dbReference>
<dbReference type="SUPFAM" id="SSF63829">
    <property type="entry name" value="Calcium-dependent phosphotriesterase"/>
    <property type="match status" value="1"/>
</dbReference>
<name>A0A061SKI4_9CHLO</name>
<gene>
    <name evidence="2" type="ORF">TSPGSL018_3407</name>
</gene>
<evidence type="ECO:0000313" key="2">
    <source>
        <dbReference type="EMBL" id="JAC83420.1"/>
    </source>
</evidence>
<evidence type="ECO:0000256" key="1">
    <source>
        <dbReference type="SAM" id="MobiDB-lite"/>
    </source>
</evidence>
<organism evidence="2">
    <name type="scientific">Tetraselmis sp. GSL018</name>
    <dbReference type="NCBI Taxonomy" id="582737"/>
    <lineage>
        <taxon>Eukaryota</taxon>
        <taxon>Viridiplantae</taxon>
        <taxon>Chlorophyta</taxon>
        <taxon>core chlorophytes</taxon>
        <taxon>Chlorodendrophyceae</taxon>
        <taxon>Chlorodendrales</taxon>
        <taxon>Chlorodendraceae</taxon>
        <taxon>Tetraselmis</taxon>
    </lineage>
</organism>
<proteinExistence type="predicted"/>
<dbReference type="AlphaFoldDB" id="A0A061SKI4"/>
<reference evidence="2" key="1">
    <citation type="submission" date="2014-05" db="EMBL/GenBank/DDBJ databases">
        <title>The transcriptome of the halophilic microalga Tetraselmis sp. GSL018 isolated from the Great Salt Lake, Utah.</title>
        <authorList>
            <person name="Jinkerson R.E."/>
            <person name="D'Adamo S."/>
            <person name="Posewitz M.C."/>
        </authorList>
    </citation>
    <scope>NUCLEOTIDE SEQUENCE</scope>
    <source>
        <strain evidence="2">GSL018</strain>
    </source>
</reference>
<feature type="region of interest" description="Disordered" evidence="1">
    <location>
        <begin position="433"/>
        <end position="457"/>
    </location>
</feature>